<name>A0A7J7U9Z5_PIPKU</name>
<feature type="compositionally biased region" description="Basic and acidic residues" evidence="1">
    <location>
        <begin position="144"/>
        <end position="160"/>
    </location>
</feature>
<feature type="compositionally biased region" description="Low complexity" evidence="1">
    <location>
        <begin position="134"/>
        <end position="143"/>
    </location>
</feature>
<keyword evidence="3" id="KW-1185">Reference proteome</keyword>
<comment type="caution">
    <text evidence="2">The sequence shown here is derived from an EMBL/GenBank/DDBJ whole genome shotgun (WGS) entry which is preliminary data.</text>
</comment>
<dbReference type="Proteomes" id="UP000558488">
    <property type="component" value="Unassembled WGS sequence"/>
</dbReference>
<gene>
    <name evidence="2" type="ORF">mPipKuh1_009163</name>
</gene>
<proteinExistence type="predicted"/>
<organism evidence="2 3">
    <name type="scientific">Pipistrellus kuhlii</name>
    <name type="common">Kuhl's pipistrelle</name>
    <dbReference type="NCBI Taxonomy" id="59472"/>
    <lineage>
        <taxon>Eukaryota</taxon>
        <taxon>Metazoa</taxon>
        <taxon>Chordata</taxon>
        <taxon>Craniata</taxon>
        <taxon>Vertebrata</taxon>
        <taxon>Euteleostomi</taxon>
        <taxon>Mammalia</taxon>
        <taxon>Eutheria</taxon>
        <taxon>Laurasiatheria</taxon>
        <taxon>Chiroptera</taxon>
        <taxon>Yangochiroptera</taxon>
        <taxon>Vespertilionidae</taxon>
        <taxon>Pipistrellus</taxon>
    </lineage>
</organism>
<dbReference type="AlphaFoldDB" id="A0A7J7U9Z5"/>
<accession>A0A7J7U9Z5</accession>
<reference evidence="2 3" key="1">
    <citation type="journal article" date="2020" name="Nature">
        <title>Six reference-quality genomes reveal evolution of bat adaptations.</title>
        <authorList>
            <person name="Jebb D."/>
            <person name="Huang Z."/>
            <person name="Pippel M."/>
            <person name="Hughes G.M."/>
            <person name="Lavrichenko K."/>
            <person name="Devanna P."/>
            <person name="Winkler S."/>
            <person name="Jermiin L.S."/>
            <person name="Skirmuntt E.C."/>
            <person name="Katzourakis A."/>
            <person name="Burkitt-Gray L."/>
            <person name="Ray D.A."/>
            <person name="Sullivan K.A.M."/>
            <person name="Roscito J.G."/>
            <person name="Kirilenko B.M."/>
            <person name="Davalos L.M."/>
            <person name="Corthals A.P."/>
            <person name="Power M.L."/>
            <person name="Jones G."/>
            <person name="Ransome R.D."/>
            <person name="Dechmann D.K.N."/>
            <person name="Locatelli A.G."/>
            <person name="Puechmaille S.J."/>
            <person name="Fedrigo O."/>
            <person name="Jarvis E.D."/>
            <person name="Hiller M."/>
            <person name="Vernes S.C."/>
            <person name="Myers E.W."/>
            <person name="Teeling E.C."/>
        </authorList>
    </citation>
    <scope>NUCLEOTIDE SEQUENCE [LARGE SCALE GENOMIC DNA]</scope>
    <source>
        <strain evidence="2">MPipKuh1</strain>
        <tissue evidence="2">Flight muscle</tissue>
    </source>
</reference>
<sequence length="199" mass="21064">MRPTPSLPPQAAEKPCSLSGSSQLEARRPRPRFTAALRGPRSPSRLSEQTLVPARFSLPQSLPNRRVPQPPLSSPNGSRRPEVTEGRSNPYGGPSGPSADLISMVRGAAGSLEAAGGHSLRRTREAVEQTELLSGSTQTGSRSRSGEPDRKHRDGQEARCVRHRLRARAPRASAGVLGGGGSRSAAAALGLWDRGAAWD</sequence>
<evidence type="ECO:0000313" key="3">
    <source>
        <dbReference type="Proteomes" id="UP000558488"/>
    </source>
</evidence>
<feature type="region of interest" description="Disordered" evidence="1">
    <location>
        <begin position="1"/>
        <end position="183"/>
    </location>
</feature>
<protein>
    <submittedName>
        <fullName evidence="2">Uncharacterized protein</fullName>
    </submittedName>
</protein>
<evidence type="ECO:0000313" key="2">
    <source>
        <dbReference type="EMBL" id="KAF6309713.1"/>
    </source>
</evidence>
<dbReference type="EMBL" id="JACAGB010000021">
    <property type="protein sequence ID" value="KAF6309713.1"/>
    <property type="molecule type" value="Genomic_DNA"/>
</dbReference>
<evidence type="ECO:0000256" key="1">
    <source>
        <dbReference type="SAM" id="MobiDB-lite"/>
    </source>
</evidence>